<dbReference type="RefSeq" id="WP_129330152.1">
    <property type="nucleotide sequence ID" value="NZ_SDVB01000037.1"/>
</dbReference>
<dbReference type="InterPro" id="IPR001608">
    <property type="entry name" value="Ala_racemase_N"/>
</dbReference>
<keyword evidence="2" id="KW-0456">Lyase</keyword>
<name>A0A4Q2TXX5_9HYPH</name>
<dbReference type="InterPro" id="IPR029066">
    <property type="entry name" value="PLP-binding_barrel"/>
</dbReference>
<feature type="domain" description="D-serine dehydratase-like" evidence="3">
    <location>
        <begin position="255"/>
        <end position="363"/>
    </location>
</feature>
<reference evidence="4 5" key="1">
    <citation type="submission" date="2019-01" db="EMBL/GenBank/DDBJ databases">
        <authorList>
            <person name="Deng T."/>
        </authorList>
    </citation>
    <scope>NUCLEOTIDE SEQUENCE [LARGE SCALE GENOMIC DNA]</scope>
    <source>
        <strain evidence="4 5">F8825</strain>
    </source>
</reference>
<organism evidence="4 5">
    <name type="scientific">Ciceribacter ferrooxidans</name>
    <dbReference type="NCBI Taxonomy" id="2509717"/>
    <lineage>
        <taxon>Bacteria</taxon>
        <taxon>Pseudomonadati</taxon>
        <taxon>Pseudomonadota</taxon>
        <taxon>Alphaproteobacteria</taxon>
        <taxon>Hyphomicrobiales</taxon>
        <taxon>Rhizobiaceae</taxon>
        <taxon>Ciceribacter</taxon>
    </lineage>
</organism>
<dbReference type="PANTHER" id="PTHR28004:SF2">
    <property type="entry name" value="D-SERINE DEHYDRATASE"/>
    <property type="match status" value="1"/>
</dbReference>
<dbReference type="Gene3D" id="2.40.37.20">
    <property type="entry name" value="D-serine dehydratase-like domain"/>
    <property type="match status" value="1"/>
</dbReference>
<dbReference type="PANTHER" id="PTHR28004">
    <property type="entry name" value="ZGC:162816-RELATED"/>
    <property type="match status" value="1"/>
</dbReference>
<dbReference type="InterPro" id="IPR026956">
    <property type="entry name" value="D-ser_dehydrat-like_dom"/>
</dbReference>
<evidence type="ECO:0000313" key="4">
    <source>
        <dbReference type="EMBL" id="RYC27793.1"/>
    </source>
</evidence>
<dbReference type="InterPro" id="IPR051466">
    <property type="entry name" value="D-amino_acid_metab_enzyme"/>
</dbReference>
<dbReference type="AlphaFoldDB" id="A0A4Q2TXX5"/>
<evidence type="ECO:0000313" key="5">
    <source>
        <dbReference type="Proteomes" id="UP000291088"/>
    </source>
</evidence>
<protein>
    <recommendedName>
        <fullName evidence="3">D-serine dehydratase-like domain-containing protein</fullName>
    </recommendedName>
</protein>
<dbReference type="SMART" id="SM01119">
    <property type="entry name" value="D-ser_dehydrat"/>
    <property type="match status" value="1"/>
</dbReference>
<dbReference type="OrthoDB" id="9772497at2"/>
<comment type="similarity">
    <text evidence="1">Belongs to the DSD1 family.</text>
</comment>
<dbReference type="Pfam" id="PF01168">
    <property type="entry name" value="Ala_racemase_N"/>
    <property type="match status" value="1"/>
</dbReference>
<gene>
    <name evidence="4" type="ORF">EUU22_00350</name>
</gene>
<evidence type="ECO:0000256" key="2">
    <source>
        <dbReference type="ARBA" id="ARBA00023239"/>
    </source>
</evidence>
<proteinExistence type="inferred from homology"/>
<accession>A0A4Q2TXX5</accession>
<dbReference type="InterPro" id="IPR042208">
    <property type="entry name" value="D-ser_dehydrat-like_sf"/>
</dbReference>
<evidence type="ECO:0000256" key="1">
    <source>
        <dbReference type="ARBA" id="ARBA00005323"/>
    </source>
</evidence>
<dbReference type="SUPFAM" id="SSF51419">
    <property type="entry name" value="PLP-binding barrel"/>
    <property type="match status" value="1"/>
</dbReference>
<dbReference type="Proteomes" id="UP000291088">
    <property type="component" value="Unassembled WGS sequence"/>
</dbReference>
<evidence type="ECO:0000259" key="3">
    <source>
        <dbReference type="SMART" id="SM01119"/>
    </source>
</evidence>
<comment type="caution">
    <text evidence="4">The sequence shown here is derived from an EMBL/GenBank/DDBJ whole genome shotgun (WGS) entry which is preliminary data.</text>
</comment>
<keyword evidence="5" id="KW-1185">Reference proteome</keyword>
<dbReference type="Pfam" id="PF14031">
    <property type="entry name" value="D-ser_dehydrat"/>
    <property type="match status" value="1"/>
</dbReference>
<dbReference type="EMBL" id="SDVB01000037">
    <property type="protein sequence ID" value="RYC27793.1"/>
    <property type="molecule type" value="Genomic_DNA"/>
</dbReference>
<sequence length="379" mass="41095">MGLKNLDTPSLILDRKVLEANTRRMTSRLEDRGVRFRPHMKTAKSIDVARMAIAGNFGGVMVSTLKEAEYLADNGISDITYGVTVLPDKLPRIAALVKRGIKIGVILDQVAFAREISRQAVNLGIVLDVLIELDSGEKRAGVFAESPELLEIGRALAELPGTRLEGVLTHAGHSYQSRTIEDIRRVAEEERMVAVTAATRLRAIGLPVPVVSVGSTPTATHGVNFDGLTEVRCGVYMFGDVMQSEIHSCEPSDIALSVLATVIGHRPQFNTALIDAGALALSKDRSTAAPGLAEDIGFGMVMDMSCRQRIPGVTVGHVYQEHGLLVSEGPFPYHLLPVGSKVRVLPNHACMTAAMYDHYYVVAGDNDQHIVSWPRINGW</sequence>
<dbReference type="GO" id="GO:0008721">
    <property type="term" value="F:D-serine ammonia-lyase activity"/>
    <property type="evidence" value="ECO:0007669"/>
    <property type="project" value="TreeGrafter"/>
</dbReference>
<dbReference type="Gene3D" id="3.20.20.10">
    <property type="entry name" value="Alanine racemase"/>
    <property type="match status" value="1"/>
</dbReference>
<dbReference type="GO" id="GO:0036088">
    <property type="term" value="P:D-serine catabolic process"/>
    <property type="evidence" value="ECO:0007669"/>
    <property type="project" value="TreeGrafter"/>
</dbReference>